<dbReference type="PANTHER" id="PTHR30007">
    <property type="entry name" value="PHP DOMAIN PROTEIN"/>
    <property type="match status" value="1"/>
</dbReference>
<proteinExistence type="predicted"/>
<keyword evidence="4" id="KW-1185">Reference proteome</keyword>
<dbReference type="GO" id="GO:0003677">
    <property type="term" value="F:DNA binding"/>
    <property type="evidence" value="ECO:0007669"/>
    <property type="project" value="InterPro"/>
</dbReference>
<sequence>MSTPPFLLSIAQMRRLAPHFPLSHGVPRVDDRRVISGIIFVIRRGLQWRDAPAGYGPHKTLYNRFVRWSRMGVFDRIFAALAAKAGTPKRIMIDSTHLKVHRTAASLLERGLFPRCLGRTKGGLNSKFHAACDDEGRPVVLLLTEGQMSDHRGAAIMFPRLPPAHDLIADRGYDSRRFRAALEARGTAPCIPSTRSRKIPIPHDAILYKQRHHIEIMFGRPKDWRRIATRYDRSAHTFFAAVVLASIVTFWLPP</sequence>
<organism evidence="3 4">
    <name type="scientific">Roseomonas indoligenes</name>
    <dbReference type="NCBI Taxonomy" id="2820811"/>
    <lineage>
        <taxon>Bacteria</taxon>
        <taxon>Pseudomonadati</taxon>
        <taxon>Pseudomonadota</taxon>
        <taxon>Alphaproteobacteria</taxon>
        <taxon>Acetobacterales</taxon>
        <taxon>Roseomonadaceae</taxon>
        <taxon>Roseomonas</taxon>
    </lineage>
</organism>
<comment type="caution">
    <text evidence="3">The sequence shown here is derived from an EMBL/GenBank/DDBJ whole genome shotgun (WGS) entry which is preliminary data.</text>
</comment>
<dbReference type="InterPro" id="IPR002559">
    <property type="entry name" value="Transposase_11"/>
</dbReference>
<dbReference type="PANTHER" id="PTHR30007:SF1">
    <property type="entry name" value="BLR1914 PROTEIN"/>
    <property type="match status" value="1"/>
</dbReference>
<feature type="domain" description="Transposase IS4-like" evidence="1">
    <location>
        <begin position="88"/>
        <end position="246"/>
    </location>
</feature>
<gene>
    <name evidence="3" type="ORF">J5Y10_08890</name>
</gene>
<dbReference type="AlphaFoldDB" id="A0A940MWC9"/>
<evidence type="ECO:0000313" key="3">
    <source>
        <dbReference type="EMBL" id="MBP0492893.1"/>
    </source>
</evidence>
<name>A0A940MWC9_9PROT</name>
<dbReference type="GO" id="GO:0006313">
    <property type="term" value="P:DNA transposition"/>
    <property type="evidence" value="ECO:0007669"/>
    <property type="project" value="InterPro"/>
</dbReference>
<reference evidence="3" key="1">
    <citation type="submission" date="2021-03" db="EMBL/GenBank/DDBJ databases">
        <authorList>
            <person name="So Y."/>
        </authorList>
    </citation>
    <scope>NUCLEOTIDE SEQUENCE</scope>
    <source>
        <strain evidence="3">SG15</strain>
    </source>
</reference>
<evidence type="ECO:0000259" key="2">
    <source>
        <dbReference type="Pfam" id="PF13340"/>
    </source>
</evidence>
<dbReference type="Pfam" id="PF01609">
    <property type="entry name" value="DDE_Tnp_1"/>
    <property type="match status" value="1"/>
</dbReference>
<accession>A0A940MWC9</accession>
<dbReference type="EMBL" id="JAGIZA010000004">
    <property type="protein sequence ID" value="MBP0492893.1"/>
    <property type="molecule type" value="Genomic_DNA"/>
</dbReference>
<evidence type="ECO:0000313" key="4">
    <source>
        <dbReference type="Proteomes" id="UP000677537"/>
    </source>
</evidence>
<protein>
    <submittedName>
        <fullName evidence="3">IS5 family transposase</fullName>
    </submittedName>
</protein>
<evidence type="ECO:0000259" key="1">
    <source>
        <dbReference type="Pfam" id="PF01609"/>
    </source>
</evidence>
<dbReference type="InterPro" id="IPR025161">
    <property type="entry name" value="IS402-like_dom"/>
</dbReference>
<dbReference type="Proteomes" id="UP000677537">
    <property type="component" value="Unassembled WGS sequence"/>
</dbReference>
<dbReference type="RefSeq" id="WP_209372774.1">
    <property type="nucleotide sequence ID" value="NZ_JAGIZA010000004.1"/>
</dbReference>
<dbReference type="NCBIfam" id="NF033580">
    <property type="entry name" value="transpos_IS5_3"/>
    <property type="match status" value="1"/>
</dbReference>
<dbReference type="Pfam" id="PF13340">
    <property type="entry name" value="DUF4096"/>
    <property type="match status" value="1"/>
</dbReference>
<feature type="domain" description="Insertion element IS402-like" evidence="2">
    <location>
        <begin position="11"/>
        <end position="78"/>
    </location>
</feature>
<dbReference type="GO" id="GO:0004803">
    <property type="term" value="F:transposase activity"/>
    <property type="evidence" value="ECO:0007669"/>
    <property type="project" value="InterPro"/>
</dbReference>